<dbReference type="Gene3D" id="1.10.357.10">
    <property type="entry name" value="Tetracycline Repressor, domain 2"/>
    <property type="match status" value="1"/>
</dbReference>
<dbReference type="InterPro" id="IPR050109">
    <property type="entry name" value="HTH-type_TetR-like_transc_reg"/>
</dbReference>
<dbReference type="PROSITE" id="PS01081">
    <property type="entry name" value="HTH_TETR_1"/>
    <property type="match status" value="1"/>
</dbReference>
<evidence type="ECO:0000256" key="2">
    <source>
        <dbReference type="PROSITE-ProRule" id="PRU00335"/>
    </source>
</evidence>
<accession>A0A2T3NSY2</accession>
<dbReference type="PANTHER" id="PTHR30055:SF222">
    <property type="entry name" value="REGULATORY PROTEIN"/>
    <property type="match status" value="1"/>
</dbReference>
<evidence type="ECO:0000313" key="5">
    <source>
        <dbReference type="Proteomes" id="UP000241771"/>
    </source>
</evidence>
<dbReference type="PROSITE" id="PS50977">
    <property type="entry name" value="HTH_TETR_2"/>
    <property type="match status" value="1"/>
</dbReference>
<feature type="DNA-binding region" description="H-T-H motif" evidence="2">
    <location>
        <begin position="24"/>
        <end position="43"/>
    </location>
</feature>
<name>A0A2T3NSY2_9GAMM</name>
<dbReference type="SUPFAM" id="SSF46689">
    <property type="entry name" value="Homeodomain-like"/>
    <property type="match status" value="1"/>
</dbReference>
<comment type="caution">
    <text evidence="4">The sequence shown here is derived from an EMBL/GenBank/DDBJ whole genome shotgun (WGS) entry which is preliminary data.</text>
</comment>
<dbReference type="Proteomes" id="UP000241771">
    <property type="component" value="Unassembled WGS sequence"/>
</dbReference>
<dbReference type="PANTHER" id="PTHR30055">
    <property type="entry name" value="HTH-TYPE TRANSCRIPTIONAL REGULATOR RUTR"/>
    <property type="match status" value="1"/>
</dbReference>
<dbReference type="Pfam" id="PF00440">
    <property type="entry name" value="TetR_N"/>
    <property type="match status" value="1"/>
</dbReference>
<dbReference type="InterPro" id="IPR001647">
    <property type="entry name" value="HTH_TetR"/>
</dbReference>
<gene>
    <name evidence="4" type="ORF">C9I98_13405</name>
</gene>
<evidence type="ECO:0000313" key="4">
    <source>
        <dbReference type="EMBL" id="PSW19359.1"/>
    </source>
</evidence>
<dbReference type="AlphaFoldDB" id="A0A2T3NSY2"/>
<reference evidence="4 5" key="1">
    <citation type="submission" date="2018-01" db="EMBL/GenBank/DDBJ databases">
        <title>Whole genome sequencing of Histamine producing bacteria.</title>
        <authorList>
            <person name="Butler K."/>
        </authorList>
    </citation>
    <scope>NUCLEOTIDE SEQUENCE [LARGE SCALE GENOMIC DNA]</scope>
    <source>
        <strain evidence="4 5">DSM 100436</strain>
    </source>
</reference>
<keyword evidence="1 2" id="KW-0238">DNA-binding</keyword>
<feature type="domain" description="HTH tetR-type" evidence="3">
    <location>
        <begin position="1"/>
        <end position="61"/>
    </location>
</feature>
<evidence type="ECO:0000259" key="3">
    <source>
        <dbReference type="PROSITE" id="PS50977"/>
    </source>
</evidence>
<dbReference type="GO" id="GO:0003677">
    <property type="term" value="F:DNA binding"/>
    <property type="evidence" value="ECO:0007669"/>
    <property type="project" value="UniProtKB-UniRule"/>
</dbReference>
<keyword evidence="5" id="KW-1185">Reference proteome</keyword>
<dbReference type="InterPro" id="IPR023772">
    <property type="entry name" value="DNA-bd_HTH_TetR-type_CS"/>
</dbReference>
<sequence>MSKQQQILDTALALFARQGIGATTTASIAKQAGVATGTLFHHFPTKQALVRALHMDIKTRLAAAMTRQAPDGALQDQVRYHWTQALSWAQAHPDDLQFMLLFNHDPEYTLAEHHDYMASAMGFLPTLIEQAQQQGQVAPLPLPLVLNFCHHHFLSTARLFAEQPALAQQAGYQEGAFCILWQALQPTP</sequence>
<dbReference type="PRINTS" id="PR00455">
    <property type="entry name" value="HTHTETR"/>
</dbReference>
<dbReference type="EMBL" id="PYMA01000007">
    <property type="protein sequence ID" value="PSW19359.1"/>
    <property type="molecule type" value="Genomic_DNA"/>
</dbReference>
<proteinExistence type="predicted"/>
<dbReference type="RefSeq" id="WP_036820652.1">
    <property type="nucleotide sequence ID" value="NZ_JGVO01000289.1"/>
</dbReference>
<organism evidence="4 5">
    <name type="scientific">Photobacterium sanctipauli</name>
    <dbReference type="NCBI Taxonomy" id="1342794"/>
    <lineage>
        <taxon>Bacteria</taxon>
        <taxon>Pseudomonadati</taxon>
        <taxon>Pseudomonadota</taxon>
        <taxon>Gammaproteobacteria</taxon>
        <taxon>Vibrionales</taxon>
        <taxon>Vibrionaceae</taxon>
        <taxon>Photobacterium</taxon>
    </lineage>
</organism>
<dbReference type="OrthoDB" id="116240at2"/>
<evidence type="ECO:0000256" key="1">
    <source>
        <dbReference type="ARBA" id="ARBA00023125"/>
    </source>
</evidence>
<dbReference type="InterPro" id="IPR009057">
    <property type="entry name" value="Homeodomain-like_sf"/>
</dbReference>
<protein>
    <submittedName>
        <fullName evidence="4">TetR family transcriptional regulator</fullName>
    </submittedName>
</protein>